<keyword evidence="1" id="KW-0812">Transmembrane</keyword>
<feature type="transmembrane region" description="Helical" evidence="1">
    <location>
        <begin position="72"/>
        <end position="90"/>
    </location>
</feature>
<evidence type="ECO:0000256" key="1">
    <source>
        <dbReference type="SAM" id="Phobius"/>
    </source>
</evidence>
<dbReference type="KEGG" id="scad:DN051_26905"/>
<evidence type="ECO:0000313" key="2">
    <source>
        <dbReference type="EMBL" id="AWW39849.1"/>
    </source>
</evidence>
<dbReference type="AlphaFoldDB" id="A0A2Z4J498"/>
<dbReference type="RefSeq" id="WP_112439654.1">
    <property type="nucleotide sequence ID" value="NZ_CBDRHE010000021.1"/>
</dbReference>
<dbReference type="EMBL" id="CP030073">
    <property type="protein sequence ID" value="AWW39849.1"/>
    <property type="molecule type" value="Genomic_DNA"/>
</dbReference>
<proteinExistence type="predicted"/>
<gene>
    <name evidence="2" type="ORF">DN051_26905</name>
</gene>
<sequence>MRTVLRLLRHELRLFVSLVLWAARRTHGTGRGRAFGYARGQGAVMFGFAFVCVVETVVMSVLLHRWPAVHQVVLVLDVYTVVIVVGLHAASVVRPHVLEPGALRIRYAAHVDLRIPLERIATVRRELRTTHEKADGVLDVIVTGHTTVTLELAEPITHVGFFGRRREVGVVRVHADDADAFVAAVTRARPAPVPPLADRTGLRA</sequence>
<keyword evidence="1" id="KW-0472">Membrane</keyword>
<feature type="transmembrane region" description="Helical" evidence="1">
    <location>
        <begin position="44"/>
        <end position="63"/>
    </location>
</feature>
<organism evidence="2 3">
    <name type="scientific">Streptomyces cadmiisoli</name>
    <dbReference type="NCBI Taxonomy" id="2184053"/>
    <lineage>
        <taxon>Bacteria</taxon>
        <taxon>Bacillati</taxon>
        <taxon>Actinomycetota</taxon>
        <taxon>Actinomycetes</taxon>
        <taxon>Kitasatosporales</taxon>
        <taxon>Streptomycetaceae</taxon>
        <taxon>Streptomyces</taxon>
        <taxon>Streptomyces aurantiacus group</taxon>
    </lineage>
</organism>
<reference evidence="2 3" key="1">
    <citation type="journal article" date="2019" name="Int. J. Syst. Evol. Microbiol.">
        <title>Streptomyces cadmiisoli sp. nov., a novel actinomycete isolated from cadmium-contaminated soil.</title>
        <authorList>
            <person name="Li K."/>
            <person name="Tang X."/>
            <person name="Zhao J."/>
            <person name="Guo Y."/>
            <person name="Tang Y."/>
            <person name="Gao J."/>
        </authorList>
    </citation>
    <scope>NUCLEOTIDE SEQUENCE [LARGE SCALE GENOMIC DNA]</scope>
    <source>
        <strain evidence="2 3">ZFG47</strain>
    </source>
</reference>
<keyword evidence="3" id="KW-1185">Reference proteome</keyword>
<name>A0A2Z4J498_9ACTN</name>
<dbReference type="Proteomes" id="UP000249616">
    <property type="component" value="Chromosome"/>
</dbReference>
<evidence type="ECO:0000313" key="3">
    <source>
        <dbReference type="Proteomes" id="UP000249616"/>
    </source>
</evidence>
<protein>
    <submittedName>
        <fullName evidence="2">Uncharacterized protein</fullName>
    </submittedName>
</protein>
<accession>A0A2Z4J498</accession>
<keyword evidence="1" id="KW-1133">Transmembrane helix</keyword>